<reference evidence="3 4" key="2">
    <citation type="submission" date="2019-09" db="EMBL/GenBank/DDBJ databases">
        <title>Mesorhizobium sp. MaA-C15 isolated from Microcystis aeruginosa.</title>
        <authorList>
            <person name="Jeong S.E."/>
            <person name="Jin H.M."/>
            <person name="Jeon C.O."/>
        </authorList>
    </citation>
    <scope>NUCLEOTIDE SEQUENCE [LARGE SCALE GENOMIC DNA]</scope>
    <source>
        <strain evidence="3 4">MaA-C15</strain>
    </source>
</reference>
<dbReference type="RefSeq" id="WP_148916868.1">
    <property type="nucleotide sequence ID" value="NZ_VSZS01000068.1"/>
</dbReference>
<protein>
    <recommendedName>
        <fullName evidence="2">Glycine zipper domain-containing protein</fullName>
    </recommendedName>
</protein>
<evidence type="ECO:0000256" key="1">
    <source>
        <dbReference type="SAM" id="SignalP"/>
    </source>
</evidence>
<organism evidence="3 4">
    <name type="scientific">Neoaquamicrobium microcysteis</name>
    <dbReference type="NCBI Taxonomy" id="2682781"/>
    <lineage>
        <taxon>Bacteria</taxon>
        <taxon>Pseudomonadati</taxon>
        <taxon>Pseudomonadota</taxon>
        <taxon>Alphaproteobacteria</taxon>
        <taxon>Hyphomicrobiales</taxon>
        <taxon>Phyllobacteriaceae</taxon>
        <taxon>Neoaquamicrobium</taxon>
    </lineage>
</organism>
<gene>
    <name evidence="3" type="ORF">FY036_22155</name>
</gene>
<dbReference type="Proteomes" id="UP000323258">
    <property type="component" value="Unassembled WGS sequence"/>
</dbReference>
<evidence type="ECO:0000313" key="4">
    <source>
        <dbReference type="Proteomes" id="UP000323258"/>
    </source>
</evidence>
<feature type="chain" id="PRO_5022772294" description="Glycine zipper domain-containing protein" evidence="1">
    <location>
        <begin position="17"/>
        <end position="85"/>
    </location>
</feature>
<comment type="caution">
    <text evidence="3">The sequence shown here is derived from an EMBL/GenBank/DDBJ whole genome shotgun (WGS) entry which is preliminary data.</text>
</comment>
<feature type="signal peptide" evidence="1">
    <location>
        <begin position="1"/>
        <end position="16"/>
    </location>
</feature>
<dbReference type="InterPro" id="IPR039567">
    <property type="entry name" value="Gly-zipper"/>
</dbReference>
<dbReference type="PROSITE" id="PS51257">
    <property type="entry name" value="PROKAR_LIPOPROTEIN"/>
    <property type="match status" value="1"/>
</dbReference>
<dbReference type="AlphaFoldDB" id="A0A5D4GP73"/>
<dbReference type="EMBL" id="VSZS01000068">
    <property type="protein sequence ID" value="TYR29559.1"/>
    <property type="molecule type" value="Genomic_DNA"/>
</dbReference>
<feature type="domain" description="Glycine zipper" evidence="2">
    <location>
        <begin position="26"/>
        <end position="66"/>
    </location>
</feature>
<keyword evidence="1" id="KW-0732">Signal</keyword>
<evidence type="ECO:0000259" key="2">
    <source>
        <dbReference type="Pfam" id="PF13488"/>
    </source>
</evidence>
<proteinExistence type="predicted"/>
<reference evidence="3 4" key="1">
    <citation type="submission" date="2019-08" db="EMBL/GenBank/DDBJ databases">
        <authorList>
            <person name="Seo Y.L."/>
        </authorList>
    </citation>
    <scope>NUCLEOTIDE SEQUENCE [LARGE SCALE GENOMIC DNA]</scope>
    <source>
        <strain evidence="3 4">MaA-C15</strain>
    </source>
</reference>
<evidence type="ECO:0000313" key="3">
    <source>
        <dbReference type="EMBL" id="TYR29559.1"/>
    </source>
</evidence>
<sequence>MLRIVFAALVGLSAAACTSTEQRTAGGALAGAGTGAVIGGLTGGSRGALVGTAVGGATGAVVGAATAPRECWGRDRYGRPVQVRC</sequence>
<accession>A0A5D4GP73</accession>
<name>A0A5D4GP73_9HYPH</name>
<dbReference type="Pfam" id="PF13488">
    <property type="entry name" value="Gly-zipper_Omp"/>
    <property type="match status" value="1"/>
</dbReference>
<keyword evidence="4" id="KW-1185">Reference proteome</keyword>